<proteinExistence type="predicted"/>
<keyword evidence="7" id="KW-1185">Reference proteome</keyword>
<dbReference type="InterPro" id="IPR036582">
    <property type="entry name" value="Mao_N_sf"/>
</dbReference>
<organism evidence="6 7">
    <name type="scientific">Brevibacillus fluminis</name>
    <dbReference type="NCBI Taxonomy" id="511487"/>
    <lineage>
        <taxon>Bacteria</taxon>
        <taxon>Bacillati</taxon>
        <taxon>Bacillota</taxon>
        <taxon>Bacilli</taxon>
        <taxon>Bacillales</taxon>
        <taxon>Paenibacillaceae</taxon>
        <taxon>Brevibacillus</taxon>
    </lineage>
</organism>
<comment type="caution">
    <text evidence="6">The sequence shown here is derived from an EMBL/GenBank/DDBJ whole genome shotgun (WGS) entry which is preliminary data.</text>
</comment>
<reference evidence="6 7" key="1">
    <citation type="submission" date="2018-10" db="EMBL/GenBank/DDBJ databases">
        <title>Phylogenomics of Brevibacillus.</title>
        <authorList>
            <person name="Dunlap C."/>
        </authorList>
    </citation>
    <scope>NUCLEOTIDE SEQUENCE [LARGE SCALE GENOMIC DNA]</scope>
    <source>
        <strain evidence="6 7">JCM 15716</strain>
    </source>
</reference>
<dbReference type="RefSeq" id="WP_122920606.1">
    <property type="nucleotide sequence ID" value="NZ_RHHQ01000021.1"/>
</dbReference>
<dbReference type="SUPFAM" id="SSF101898">
    <property type="entry name" value="NHL repeat"/>
    <property type="match status" value="1"/>
</dbReference>
<sequence length="456" mass="48033">MRIASKKTVLLGLVTAALIAPATGAFAETVARVETAFIPQGSMYGTAIAGKTLYVSELDTGLIKAFHTSDEQEATIVAQSLLEPKGMAVASDGTLYIADSGHHRIVRVTPAGEMKTVAGSGEAGYKDGRAAEAQFHDPSDVAIASDGSLYVADTLNHRIRKIATDGAVTTVAGGGTEKDADGWLIGGLHDGTAAEARFNEPSSVALDPNGNLFIADTGNQRIRELTTTSTVKTVAGGGEERVENRYIKGGYADGQAGDARFYAPTGLTFAPDGGLYIADTLNNAVRLLSSDGTVSTVVGGDLHGYGDGWGVEAQLDGPTDIAVDGKGALWVADRWNRTIRSIDRIALPERTQPADVRFVYNGKALQLKTKAIIRQGATYAPLRELAEALGFTVTYQAASKQVTLTNRRGAKQLDLRAAIVINGSTMVPVRELGNLLGVQVAWSPMYRLVDLTSPVK</sequence>
<dbReference type="EMBL" id="RHHQ01000021">
    <property type="protein sequence ID" value="RNB82072.1"/>
    <property type="molecule type" value="Genomic_DNA"/>
</dbReference>
<evidence type="ECO:0000313" key="6">
    <source>
        <dbReference type="EMBL" id="RNB82072.1"/>
    </source>
</evidence>
<dbReference type="PROSITE" id="PS51125">
    <property type="entry name" value="NHL"/>
    <property type="match status" value="1"/>
</dbReference>
<protein>
    <submittedName>
        <fullName evidence="6">Uncharacterized protein</fullName>
    </submittedName>
</protein>
<dbReference type="PANTHER" id="PTHR13833">
    <property type="match status" value="1"/>
</dbReference>
<dbReference type="PANTHER" id="PTHR13833:SF71">
    <property type="entry name" value="NHL DOMAIN-CONTAINING PROTEIN"/>
    <property type="match status" value="1"/>
</dbReference>
<evidence type="ECO:0000259" key="4">
    <source>
        <dbReference type="Pfam" id="PF07833"/>
    </source>
</evidence>
<evidence type="ECO:0000256" key="2">
    <source>
        <dbReference type="PROSITE-ProRule" id="PRU00504"/>
    </source>
</evidence>
<feature type="domain" description="Copper amine oxidase-like N-terminal" evidence="4">
    <location>
        <begin position="360"/>
        <end position="407"/>
    </location>
</feature>
<dbReference type="InterPro" id="IPR056822">
    <property type="entry name" value="TEN_NHL"/>
</dbReference>
<feature type="repeat" description="NHL" evidence="2">
    <location>
        <begin position="134"/>
        <end position="165"/>
    </location>
</feature>
<evidence type="ECO:0000256" key="3">
    <source>
        <dbReference type="SAM" id="SignalP"/>
    </source>
</evidence>
<accession>A0A3M8D204</accession>
<feature type="chain" id="PRO_5018306600" evidence="3">
    <location>
        <begin position="28"/>
        <end position="456"/>
    </location>
</feature>
<dbReference type="OrthoDB" id="9799230at2"/>
<evidence type="ECO:0000313" key="7">
    <source>
        <dbReference type="Proteomes" id="UP000271031"/>
    </source>
</evidence>
<dbReference type="Gene3D" id="2.120.10.30">
    <property type="entry name" value="TolB, C-terminal domain"/>
    <property type="match status" value="2"/>
</dbReference>
<feature type="signal peptide" evidence="3">
    <location>
        <begin position="1"/>
        <end position="27"/>
    </location>
</feature>
<keyword evidence="3" id="KW-0732">Signal</keyword>
<dbReference type="SUPFAM" id="SSF55383">
    <property type="entry name" value="Copper amine oxidase, domain N"/>
    <property type="match status" value="1"/>
</dbReference>
<dbReference type="Pfam" id="PF07833">
    <property type="entry name" value="Cu_amine_oxidN1"/>
    <property type="match status" value="1"/>
</dbReference>
<dbReference type="InterPro" id="IPR012854">
    <property type="entry name" value="Cu_amine_oxidase-like_N"/>
</dbReference>
<dbReference type="AlphaFoldDB" id="A0A3M8D204"/>
<dbReference type="Pfam" id="PF25021">
    <property type="entry name" value="TEN_NHL"/>
    <property type="match status" value="1"/>
</dbReference>
<dbReference type="Proteomes" id="UP000271031">
    <property type="component" value="Unassembled WGS sequence"/>
</dbReference>
<feature type="domain" description="Teneurin NHL" evidence="5">
    <location>
        <begin position="132"/>
        <end position="225"/>
    </location>
</feature>
<dbReference type="Pfam" id="PF01436">
    <property type="entry name" value="NHL"/>
    <property type="match status" value="1"/>
</dbReference>
<dbReference type="InterPro" id="IPR001258">
    <property type="entry name" value="NHL_repeat"/>
</dbReference>
<gene>
    <name evidence="6" type="ORF">EDM56_24745</name>
</gene>
<keyword evidence="1" id="KW-0677">Repeat</keyword>
<evidence type="ECO:0000256" key="1">
    <source>
        <dbReference type="ARBA" id="ARBA00022737"/>
    </source>
</evidence>
<name>A0A3M8D204_9BACL</name>
<dbReference type="InterPro" id="IPR011042">
    <property type="entry name" value="6-blade_b-propeller_TolB-like"/>
</dbReference>
<evidence type="ECO:0000259" key="5">
    <source>
        <dbReference type="Pfam" id="PF25021"/>
    </source>
</evidence>